<keyword evidence="6 10" id="KW-0521">NADP</keyword>
<keyword evidence="14" id="KW-1185">Reference proteome</keyword>
<evidence type="ECO:0000256" key="6">
    <source>
        <dbReference type="ARBA" id="ARBA00022857"/>
    </source>
</evidence>
<dbReference type="SUPFAM" id="SSF48179">
    <property type="entry name" value="6-phosphogluconate dehydrogenase C-terminal domain-like"/>
    <property type="match status" value="1"/>
</dbReference>
<dbReference type="Pfam" id="PF02558">
    <property type="entry name" value="ApbA"/>
    <property type="match status" value="1"/>
</dbReference>
<dbReference type="Gene3D" id="3.40.50.720">
    <property type="entry name" value="NAD(P)-binding Rossmann-like Domain"/>
    <property type="match status" value="1"/>
</dbReference>
<evidence type="ECO:0000256" key="5">
    <source>
        <dbReference type="ARBA" id="ARBA00022655"/>
    </source>
</evidence>
<dbReference type="Proteomes" id="UP001202831">
    <property type="component" value="Unassembled WGS sequence"/>
</dbReference>
<dbReference type="EMBL" id="JAKIKT010000001">
    <property type="protein sequence ID" value="MCL2912647.1"/>
    <property type="molecule type" value="Genomic_DNA"/>
</dbReference>
<keyword evidence="5 10" id="KW-0566">Pantothenate biosynthesis</keyword>
<evidence type="ECO:0000256" key="1">
    <source>
        <dbReference type="ARBA" id="ARBA00004994"/>
    </source>
</evidence>
<dbReference type="InterPro" id="IPR008927">
    <property type="entry name" value="6-PGluconate_DH-like_C_sf"/>
</dbReference>
<dbReference type="EC" id="1.1.1.169" evidence="3 10"/>
<dbReference type="InterPro" id="IPR003710">
    <property type="entry name" value="ApbA"/>
</dbReference>
<evidence type="ECO:0000256" key="4">
    <source>
        <dbReference type="ARBA" id="ARBA00019465"/>
    </source>
</evidence>
<evidence type="ECO:0000259" key="11">
    <source>
        <dbReference type="Pfam" id="PF02558"/>
    </source>
</evidence>
<evidence type="ECO:0000256" key="2">
    <source>
        <dbReference type="ARBA" id="ARBA00007870"/>
    </source>
</evidence>
<evidence type="ECO:0000256" key="8">
    <source>
        <dbReference type="ARBA" id="ARBA00032024"/>
    </source>
</evidence>
<evidence type="ECO:0000313" key="13">
    <source>
        <dbReference type="EMBL" id="MCL2912647.1"/>
    </source>
</evidence>
<dbReference type="InterPro" id="IPR036291">
    <property type="entry name" value="NAD(P)-bd_dom_sf"/>
</dbReference>
<dbReference type="InterPro" id="IPR050838">
    <property type="entry name" value="Ketopantoate_reductase"/>
</dbReference>
<dbReference type="PANTHER" id="PTHR43765">
    <property type="entry name" value="2-DEHYDROPANTOATE 2-REDUCTASE-RELATED"/>
    <property type="match status" value="1"/>
</dbReference>
<comment type="pathway">
    <text evidence="1 10">Cofactor biosynthesis; (R)-pantothenate biosynthesis; (R)-pantoate from 3-methyl-2-oxobutanoate: step 2/2.</text>
</comment>
<keyword evidence="7 10" id="KW-0560">Oxidoreductase</keyword>
<organism evidence="13 14">
    <name type="scientific">Shewanella corallii</name>
    <dbReference type="NCBI Taxonomy" id="560080"/>
    <lineage>
        <taxon>Bacteria</taxon>
        <taxon>Pseudomonadati</taxon>
        <taxon>Pseudomonadota</taxon>
        <taxon>Gammaproteobacteria</taxon>
        <taxon>Alteromonadales</taxon>
        <taxon>Shewanellaceae</taxon>
        <taxon>Shewanella</taxon>
    </lineage>
</organism>
<name>A0ABT0N2K4_9GAMM</name>
<comment type="caution">
    <text evidence="13">The sequence shown here is derived from an EMBL/GenBank/DDBJ whole genome shotgun (WGS) entry which is preliminary data.</text>
</comment>
<dbReference type="RefSeq" id="WP_249247468.1">
    <property type="nucleotide sequence ID" value="NZ_JAKIKT010000001.1"/>
</dbReference>
<dbReference type="Pfam" id="PF08546">
    <property type="entry name" value="ApbA_C"/>
    <property type="match status" value="1"/>
</dbReference>
<feature type="domain" description="Ketopantoate reductase N-terminal" evidence="11">
    <location>
        <begin position="4"/>
        <end position="144"/>
    </location>
</feature>
<evidence type="ECO:0000256" key="9">
    <source>
        <dbReference type="ARBA" id="ARBA00048793"/>
    </source>
</evidence>
<accession>A0ABT0N2K4</accession>
<protein>
    <recommendedName>
        <fullName evidence="4 10">2-dehydropantoate 2-reductase</fullName>
        <ecNumber evidence="3 10">1.1.1.169</ecNumber>
    </recommendedName>
    <alternativeName>
        <fullName evidence="8 10">Ketopantoate reductase</fullName>
    </alternativeName>
</protein>
<reference evidence="13 14" key="1">
    <citation type="submission" date="2022-01" db="EMBL/GenBank/DDBJ databases">
        <title>Whole genome-based taxonomy of the Shewanellaceae.</title>
        <authorList>
            <person name="Martin-Rodriguez A.J."/>
        </authorList>
    </citation>
    <scope>NUCLEOTIDE SEQUENCE [LARGE SCALE GENOMIC DNA]</scope>
    <source>
        <strain evidence="13 14">DSM 21332</strain>
    </source>
</reference>
<evidence type="ECO:0000256" key="3">
    <source>
        <dbReference type="ARBA" id="ARBA00013014"/>
    </source>
</evidence>
<evidence type="ECO:0000256" key="7">
    <source>
        <dbReference type="ARBA" id="ARBA00023002"/>
    </source>
</evidence>
<dbReference type="InterPro" id="IPR013752">
    <property type="entry name" value="KPA_reductase"/>
</dbReference>
<comment type="function">
    <text evidence="10">Catalyzes the NADPH-dependent reduction of ketopantoate into pantoic acid.</text>
</comment>
<dbReference type="InterPro" id="IPR013328">
    <property type="entry name" value="6PGD_dom2"/>
</dbReference>
<gene>
    <name evidence="13" type="ORF">L2725_02440</name>
</gene>
<evidence type="ECO:0000256" key="10">
    <source>
        <dbReference type="RuleBase" id="RU362068"/>
    </source>
</evidence>
<dbReference type="NCBIfam" id="TIGR00745">
    <property type="entry name" value="apbA_panE"/>
    <property type="match status" value="1"/>
</dbReference>
<evidence type="ECO:0000259" key="12">
    <source>
        <dbReference type="Pfam" id="PF08546"/>
    </source>
</evidence>
<dbReference type="InterPro" id="IPR013332">
    <property type="entry name" value="KPR_N"/>
</dbReference>
<evidence type="ECO:0000313" key="14">
    <source>
        <dbReference type="Proteomes" id="UP001202831"/>
    </source>
</evidence>
<feature type="domain" description="Ketopantoate reductase C-terminal" evidence="12">
    <location>
        <begin position="171"/>
        <end position="291"/>
    </location>
</feature>
<proteinExistence type="inferred from homology"/>
<dbReference type="SUPFAM" id="SSF51735">
    <property type="entry name" value="NAD(P)-binding Rossmann-fold domains"/>
    <property type="match status" value="1"/>
</dbReference>
<dbReference type="Gene3D" id="1.10.1040.10">
    <property type="entry name" value="N-(1-d-carboxylethyl)-l-norvaline Dehydrogenase, domain 2"/>
    <property type="match status" value="1"/>
</dbReference>
<comment type="catalytic activity">
    <reaction evidence="9 10">
        <text>(R)-pantoate + NADP(+) = 2-dehydropantoate + NADPH + H(+)</text>
        <dbReference type="Rhea" id="RHEA:16233"/>
        <dbReference type="ChEBI" id="CHEBI:11561"/>
        <dbReference type="ChEBI" id="CHEBI:15378"/>
        <dbReference type="ChEBI" id="CHEBI:15980"/>
        <dbReference type="ChEBI" id="CHEBI:57783"/>
        <dbReference type="ChEBI" id="CHEBI:58349"/>
        <dbReference type="EC" id="1.1.1.169"/>
    </reaction>
</comment>
<comment type="similarity">
    <text evidence="2 10">Belongs to the ketopantoate reductase family.</text>
</comment>
<sequence length="297" mass="32321">MTRIAILGAGSIGQLLCWQLRDHKPVLLGRSPAPDTLAHTDIKDEHHSFTPEYRPLDKARLDDIDLLIVTVKAYQVLDAITPLLQDLPADCAILLMHNGMGPHLELAPLLNGRSLLLGTTSQGALKQGLWHILHTGKGLTQIGLLCGDADSGKTKVEPLLDKIENSEWVDDILAALWQKLAVNAAINPLTAIHDCRNGALAAEEYRGLIHAIVAELVKAAAADSIVLDETTLLERVYKVIKLTANNFSSMHQDIAHGRQTEIDAINGFVVKRAQANGLEAVANLSMLEQVKSLLPRR</sequence>
<dbReference type="PANTHER" id="PTHR43765:SF2">
    <property type="entry name" value="2-DEHYDROPANTOATE 2-REDUCTASE"/>
    <property type="match status" value="1"/>
</dbReference>